<keyword evidence="2" id="KW-1185">Reference proteome</keyword>
<accession>A0ACC2R1L8</accession>
<sequence length="383" mass="43224">METAFIRIEFKPFIQKKTLNNSKFCLEIVPEISCIQNLDKLIWKQKDDLIEYTIPMTHKVVLQKRETILDDSDSTVKVYHSCVDLLLPSSNTMLGGSGSGDVPKIISDTYVLKKCFENSTSKEHNRCSTDGRKHSDLVIPIFDDTTKTLLQLEGIKKKETKINTTKDAVEAKSNKRKKFLNDDLYDKSLDKITNTEDLYPVCSDATRSRSVVRDTVKAKNAYKHESTRWLTLSPICSVNAGETALVDKMVASKSITCKIHESSRDLVPMGTVASRSDFSHGNLALSTIVDVNRQKSPRKLRVLCRTPPEMRVVEYMRFIESEILPLKMWLNDIIRKCTALGIEFKKQPSKQNMAVSTSGIPAITASNETTKSNRVVYSIVFDG</sequence>
<gene>
    <name evidence="1" type="ORF">PYW08_002038</name>
</gene>
<proteinExistence type="predicted"/>
<dbReference type="EMBL" id="CM056788">
    <property type="protein sequence ID" value="KAJ8730625.1"/>
    <property type="molecule type" value="Genomic_DNA"/>
</dbReference>
<evidence type="ECO:0000313" key="1">
    <source>
        <dbReference type="EMBL" id="KAJ8730625.1"/>
    </source>
</evidence>
<organism evidence="1 2">
    <name type="scientific">Mythimna loreyi</name>
    <dbReference type="NCBI Taxonomy" id="667449"/>
    <lineage>
        <taxon>Eukaryota</taxon>
        <taxon>Metazoa</taxon>
        <taxon>Ecdysozoa</taxon>
        <taxon>Arthropoda</taxon>
        <taxon>Hexapoda</taxon>
        <taxon>Insecta</taxon>
        <taxon>Pterygota</taxon>
        <taxon>Neoptera</taxon>
        <taxon>Endopterygota</taxon>
        <taxon>Lepidoptera</taxon>
        <taxon>Glossata</taxon>
        <taxon>Ditrysia</taxon>
        <taxon>Noctuoidea</taxon>
        <taxon>Noctuidae</taxon>
        <taxon>Noctuinae</taxon>
        <taxon>Hadenini</taxon>
        <taxon>Mythimna</taxon>
    </lineage>
</organism>
<name>A0ACC2R1L8_9NEOP</name>
<protein>
    <submittedName>
        <fullName evidence="1">Uncharacterized protein</fullName>
    </submittedName>
</protein>
<reference evidence="1" key="1">
    <citation type="submission" date="2023-03" db="EMBL/GenBank/DDBJ databases">
        <title>Chromosome-level genomes of two armyworms, Mythimna separata and Mythimna loreyi, provide insights into the biosynthesis and reception of sex pheromones.</title>
        <authorList>
            <person name="Zhao H."/>
        </authorList>
    </citation>
    <scope>NUCLEOTIDE SEQUENCE</scope>
    <source>
        <strain evidence="1">BeijingLab</strain>
    </source>
</reference>
<comment type="caution">
    <text evidence="1">The sequence shown here is derived from an EMBL/GenBank/DDBJ whole genome shotgun (WGS) entry which is preliminary data.</text>
</comment>
<evidence type="ECO:0000313" key="2">
    <source>
        <dbReference type="Proteomes" id="UP001231649"/>
    </source>
</evidence>
<dbReference type="Proteomes" id="UP001231649">
    <property type="component" value="Chromosome 12"/>
</dbReference>